<dbReference type="EMBL" id="WHWB01034354">
    <property type="protein sequence ID" value="KAJ7411141.1"/>
    <property type="molecule type" value="Genomic_DNA"/>
</dbReference>
<gene>
    <name evidence="1" type="ORF">WISP_104157</name>
</gene>
<evidence type="ECO:0000313" key="1">
    <source>
        <dbReference type="EMBL" id="KAJ7411141.1"/>
    </source>
</evidence>
<keyword evidence="2" id="KW-1185">Reference proteome</keyword>
<sequence length="105" mass="12315">MSQQCAQVAKTSGILPRIRNSVASRTRAVIAPLYSALVRLHLKCCIKFWTLHYKDIEMLKHVQRRSINLVKGLEQKSDEEQQRELDLFDVEKRRLMRDLNTFTTT</sequence>
<name>A0ABQ9CXG9_9PASS</name>
<protein>
    <submittedName>
        <fullName evidence="1">Uncharacterized protein</fullName>
    </submittedName>
</protein>
<dbReference type="Proteomes" id="UP001145742">
    <property type="component" value="Unassembled WGS sequence"/>
</dbReference>
<accession>A0ABQ9CXG9</accession>
<organism evidence="1 2">
    <name type="scientific">Willisornis vidua</name>
    <name type="common">Xingu scale-backed antbird</name>
    <dbReference type="NCBI Taxonomy" id="1566151"/>
    <lineage>
        <taxon>Eukaryota</taxon>
        <taxon>Metazoa</taxon>
        <taxon>Chordata</taxon>
        <taxon>Craniata</taxon>
        <taxon>Vertebrata</taxon>
        <taxon>Euteleostomi</taxon>
        <taxon>Archelosauria</taxon>
        <taxon>Archosauria</taxon>
        <taxon>Dinosauria</taxon>
        <taxon>Saurischia</taxon>
        <taxon>Theropoda</taxon>
        <taxon>Coelurosauria</taxon>
        <taxon>Aves</taxon>
        <taxon>Neognathae</taxon>
        <taxon>Neoaves</taxon>
        <taxon>Telluraves</taxon>
        <taxon>Australaves</taxon>
        <taxon>Passeriformes</taxon>
        <taxon>Thamnophilidae</taxon>
        <taxon>Willisornis</taxon>
    </lineage>
</organism>
<comment type="caution">
    <text evidence="1">The sequence shown here is derived from an EMBL/GenBank/DDBJ whole genome shotgun (WGS) entry which is preliminary data.</text>
</comment>
<proteinExistence type="predicted"/>
<evidence type="ECO:0000313" key="2">
    <source>
        <dbReference type="Proteomes" id="UP001145742"/>
    </source>
</evidence>
<reference evidence="1" key="1">
    <citation type="submission" date="2019-10" db="EMBL/GenBank/DDBJ databases">
        <authorList>
            <person name="Soares A.E.R."/>
            <person name="Aleixo A."/>
            <person name="Schneider P."/>
            <person name="Miyaki C.Y."/>
            <person name="Schneider M.P."/>
            <person name="Mello C."/>
            <person name="Vasconcelos A.T.R."/>
        </authorList>
    </citation>
    <scope>NUCLEOTIDE SEQUENCE</scope>
    <source>
        <tissue evidence="1">Muscle</tissue>
    </source>
</reference>